<protein>
    <submittedName>
        <fullName evidence="1">Putative FAD-dependent oxidoreductase</fullName>
    </submittedName>
</protein>
<dbReference type="EMBL" id="KT201092">
    <property type="protein sequence ID" value="ALS56257.1"/>
    <property type="molecule type" value="Genomic_DNA"/>
</dbReference>
<sequence length="66" mass="7488">MGLKFWQDKAELAPAHQVSAFEAVEVEREWVGHYACNVLDANVVIGSYPHTPNFYFMGGFSGHRFQ</sequence>
<organism evidence="1">
    <name type="scientific">uncultured bacterium EIL4H10</name>
    <dbReference type="NCBI Taxonomy" id="1768203"/>
    <lineage>
        <taxon>Bacteria</taxon>
        <taxon>environmental samples</taxon>
    </lineage>
</organism>
<dbReference type="Gene3D" id="3.30.9.10">
    <property type="entry name" value="D-Amino Acid Oxidase, subunit A, domain 2"/>
    <property type="match status" value="1"/>
</dbReference>
<dbReference type="AlphaFoldDB" id="A0A0U2XY05"/>
<dbReference type="InterPro" id="IPR036188">
    <property type="entry name" value="FAD/NAD-bd_sf"/>
</dbReference>
<evidence type="ECO:0000313" key="1">
    <source>
        <dbReference type="EMBL" id="ALS56257.1"/>
    </source>
</evidence>
<name>A0A0U2XY05_9BACT</name>
<accession>A0A0U2XY05</accession>
<dbReference type="Gene3D" id="3.50.50.60">
    <property type="entry name" value="FAD/NAD(P)-binding domain"/>
    <property type="match status" value="1"/>
</dbReference>
<reference evidence="1" key="1">
    <citation type="journal article" date="2016" name="ISME J.">
        <title>Functional metagenomic screen reveals new and diverse microbial rhodopsins.</title>
        <authorList>
            <person name="Pushkarev A."/>
            <person name="Beja O."/>
        </authorList>
    </citation>
    <scope>NUCLEOTIDE SEQUENCE</scope>
</reference>
<proteinExistence type="predicted"/>